<feature type="compositionally biased region" description="Low complexity" evidence="1">
    <location>
        <begin position="63"/>
        <end position="74"/>
    </location>
</feature>
<feature type="compositionally biased region" description="Pro residues" evidence="1">
    <location>
        <begin position="124"/>
        <end position="133"/>
    </location>
</feature>
<dbReference type="AlphaFoldDB" id="A0A7R5L8J6"/>
<accession>A0A7R5L8J6</accession>
<evidence type="ECO:0000256" key="1">
    <source>
        <dbReference type="SAM" id="MobiDB-lite"/>
    </source>
</evidence>
<name>A0A7R5L8J6_9PASS</name>
<proteinExistence type="predicted"/>
<protein>
    <submittedName>
        <fullName evidence="3">Uncharacterized protein LOC120325286</fullName>
    </submittedName>
</protein>
<dbReference type="InParanoid" id="A0A7R5L8J6"/>
<evidence type="ECO:0000313" key="2">
    <source>
        <dbReference type="Proteomes" id="UP000504627"/>
    </source>
</evidence>
<evidence type="ECO:0000313" key="3">
    <source>
        <dbReference type="RefSeq" id="XP_039247169.1"/>
    </source>
</evidence>
<reference evidence="3" key="1">
    <citation type="submission" date="2025-08" db="UniProtKB">
        <authorList>
            <consortium name="RefSeq"/>
        </authorList>
    </citation>
    <scope>IDENTIFICATION</scope>
    <source>
        <tissue evidence="3">Muscle</tissue>
    </source>
</reference>
<dbReference type="Proteomes" id="UP000504627">
    <property type="component" value="Unplaced"/>
</dbReference>
<keyword evidence="2" id="KW-1185">Reference proteome</keyword>
<dbReference type="RefSeq" id="XP_039247169.1">
    <property type="nucleotide sequence ID" value="XM_039391235.1"/>
</dbReference>
<feature type="region of interest" description="Disordered" evidence="1">
    <location>
        <begin position="34"/>
        <end position="106"/>
    </location>
</feature>
<feature type="compositionally biased region" description="Basic residues" evidence="1">
    <location>
        <begin position="91"/>
        <end position="105"/>
    </location>
</feature>
<sequence>MALGMVVPEGYVRCNRSPEPRVPPTTVALTAAALSRDRYRAPGGRQGQAGSPRERHLRRCGPEEAAGGLPAGQARVGMDGGDQGPGATQRSRSRSHPRFSRHSRVPHVPLAEWRGVAWRGAPPARLPRPPPGGSRPAPQCRGLPRHLIVAVAAHAPHRPPHRPSPPSPRTGAGVPSIYGPAAPAPACLLQYGRLRAPPPRRAPAGGRAVPSWGCCGVFNMAGTESTTFLHEAQCNVTQRCGRQTTEEKDRAQRSPAVWSPARGPRRCCAAAGVVNQAVTSRRTATSQHQGCTAPQFDRQLERSLSSCGQAGDVEHLLAASTQAQTCKGNQVLNSYLGTSLPLKSEIEVRPLNISVGLAPRPCLAGQCRAVLQQAQGSTVSNMVPAPSHAV</sequence>
<organism evidence="2 3">
    <name type="scientific">Pipra filicauda</name>
    <name type="common">Wire-tailed manakin</name>
    <dbReference type="NCBI Taxonomy" id="649802"/>
    <lineage>
        <taxon>Eukaryota</taxon>
        <taxon>Metazoa</taxon>
        <taxon>Chordata</taxon>
        <taxon>Craniata</taxon>
        <taxon>Vertebrata</taxon>
        <taxon>Euteleostomi</taxon>
        <taxon>Archelosauria</taxon>
        <taxon>Archosauria</taxon>
        <taxon>Dinosauria</taxon>
        <taxon>Saurischia</taxon>
        <taxon>Theropoda</taxon>
        <taxon>Coelurosauria</taxon>
        <taxon>Aves</taxon>
        <taxon>Neognathae</taxon>
        <taxon>Neoaves</taxon>
        <taxon>Telluraves</taxon>
        <taxon>Australaves</taxon>
        <taxon>Passeriformes</taxon>
        <taxon>Pipridae</taxon>
        <taxon>Pipra</taxon>
    </lineage>
</organism>
<feature type="region of interest" description="Disordered" evidence="1">
    <location>
        <begin position="120"/>
        <end position="141"/>
    </location>
</feature>
<gene>
    <name evidence="3" type="primary">LOC120325286</name>
</gene>
<dbReference type="GeneID" id="120325286"/>